<evidence type="ECO:0000313" key="4">
    <source>
        <dbReference type="Proteomes" id="UP001597085"/>
    </source>
</evidence>
<dbReference type="AlphaFoldDB" id="A0ABD6CLD7"/>
<proteinExistence type="predicted"/>
<accession>A0ABD6CLD7</accession>
<dbReference type="Proteomes" id="UP001597085">
    <property type="component" value="Unassembled WGS sequence"/>
</dbReference>
<feature type="compositionally biased region" description="Polar residues" evidence="1">
    <location>
        <begin position="1"/>
        <end position="13"/>
    </location>
</feature>
<name>A0ABD6CLD7_9EURY</name>
<evidence type="ECO:0000259" key="2">
    <source>
        <dbReference type="Pfam" id="PF26296"/>
    </source>
</evidence>
<dbReference type="Pfam" id="PF25256">
    <property type="entry name" value="DUF7857"/>
    <property type="match status" value="1"/>
</dbReference>
<gene>
    <name evidence="3" type="ORF">ACFSBX_06785</name>
</gene>
<dbReference type="InterPro" id="IPR057179">
    <property type="entry name" value="DUF7857"/>
</dbReference>
<feature type="region of interest" description="Disordered" evidence="1">
    <location>
        <begin position="1"/>
        <end position="25"/>
    </location>
</feature>
<dbReference type="RefSeq" id="WP_256419883.1">
    <property type="nucleotide sequence ID" value="NZ_JANHDI010000001.1"/>
</dbReference>
<sequence>MQTAFDVTDSTAESAPPVDGPLETGVSTTAIAGVTLVRVELRSTVDADLRVRVANELAGPVLPPRREGVPAAGWDADGFRGVVPASGRLGVGYACPVSASEERPTADSDPAREPSAAEDDPDAVSIDLLGPAHGTEAPPDAVATTIRSLGRAAPPVDAVPVGADAGSFGITAREATDPSIDAPDAPDALPAAIEEWLDAVESRVGRAERLTGASAAEATAVLVDSGGIDALAHLPESVAADESTLRAVRARVSELAERAAATDARPVVSSLSAAAQRERFDDATLSGGDRCAGFQSNGDRSVDFRSNGADR</sequence>
<feature type="region of interest" description="Disordered" evidence="1">
    <location>
        <begin position="98"/>
        <end position="138"/>
    </location>
</feature>
<evidence type="ECO:0000313" key="3">
    <source>
        <dbReference type="EMBL" id="MFD1598662.1"/>
    </source>
</evidence>
<feature type="region of interest" description="Disordered" evidence="1">
    <location>
        <begin position="284"/>
        <end position="311"/>
    </location>
</feature>
<dbReference type="InterPro" id="IPR058393">
    <property type="entry name" value="DUF8080"/>
</dbReference>
<protein>
    <recommendedName>
        <fullName evidence="2">DUF8080 domain-containing protein</fullName>
    </recommendedName>
</protein>
<feature type="domain" description="DUF8080" evidence="2">
    <location>
        <begin position="190"/>
        <end position="263"/>
    </location>
</feature>
<keyword evidence="4" id="KW-1185">Reference proteome</keyword>
<feature type="compositionally biased region" description="Basic and acidic residues" evidence="1">
    <location>
        <begin position="100"/>
        <end position="112"/>
    </location>
</feature>
<evidence type="ECO:0000256" key="1">
    <source>
        <dbReference type="SAM" id="MobiDB-lite"/>
    </source>
</evidence>
<organism evidence="3 4">
    <name type="scientific">Halobellus rarus</name>
    <dbReference type="NCBI Taxonomy" id="1126237"/>
    <lineage>
        <taxon>Archaea</taxon>
        <taxon>Methanobacteriati</taxon>
        <taxon>Methanobacteriota</taxon>
        <taxon>Stenosarchaea group</taxon>
        <taxon>Halobacteria</taxon>
        <taxon>Halobacteriales</taxon>
        <taxon>Haloferacaceae</taxon>
        <taxon>Halobellus</taxon>
    </lineage>
</organism>
<comment type="caution">
    <text evidence="3">The sequence shown here is derived from an EMBL/GenBank/DDBJ whole genome shotgun (WGS) entry which is preliminary data.</text>
</comment>
<reference evidence="3 4" key="1">
    <citation type="journal article" date="2019" name="Int. J. Syst. Evol. Microbiol.">
        <title>The Global Catalogue of Microorganisms (GCM) 10K type strain sequencing project: providing services to taxonomists for standard genome sequencing and annotation.</title>
        <authorList>
            <consortium name="The Broad Institute Genomics Platform"/>
            <consortium name="The Broad Institute Genome Sequencing Center for Infectious Disease"/>
            <person name="Wu L."/>
            <person name="Ma J."/>
        </authorList>
    </citation>
    <scope>NUCLEOTIDE SEQUENCE [LARGE SCALE GENOMIC DNA]</scope>
    <source>
        <strain evidence="3 4">CGMCC 1.12121</strain>
    </source>
</reference>
<dbReference type="EMBL" id="JBHUDK010000005">
    <property type="protein sequence ID" value="MFD1598662.1"/>
    <property type="molecule type" value="Genomic_DNA"/>
</dbReference>
<dbReference type="Pfam" id="PF26296">
    <property type="entry name" value="DUF8080"/>
    <property type="match status" value="1"/>
</dbReference>
<feature type="compositionally biased region" description="Basic and acidic residues" evidence="1">
    <location>
        <begin position="300"/>
        <end position="311"/>
    </location>
</feature>